<feature type="region of interest" description="Disordered" evidence="1">
    <location>
        <begin position="160"/>
        <end position="196"/>
    </location>
</feature>
<protein>
    <submittedName>
        <fullName evidence="3">RWD</fullName>
    </submittedName>
</protein>
<evidence type="ECO:0000259" key="2">
    <source>
        <dbReference type="PROSITE" id="PS50908"/>
    </source>
</evidence>
<dbReference type="Pfam" id="PF05773">
    <property type="entry name" value="RWD"/>
    <property type="match status" value="1"/>
</dbReference>
<dbReference type="Proteomes" id="UP001381693">
    <property type="component" value="Unassembled WGS sequence"/>
</dbReference>
<dbReference type="CDD" id="cd23817">
    <property type="entry name" value="RWD-RWDD4"/>
    <property type="match status" value="1"/>
</dbReference>
<dbReference type="SUPFAM" id="SSF54495">
    <property type="entry name" value="UBC-like"/>
    <property type="match status" value="1"/>
</dbReference>
<dbReference type="InterPro" id="IPR016135">
    <property type="entry name" value="UBQ-conjugating_enzyme/RWD"/>
</dbReference>
<feature type="domain" description="RWD" evidence="2">
    <location>
        <begin position="33"/>
        <end position="135"/>
    </location>
</feature>
<dbReference type="PANTHER" id="PTHR21275">
    <property type="entry name" value="RWD DOMAIN-CONTAINING PROTEIN 4"/>
    <property type="match status" value="1"/>
</dbReference>
<organism evidence="3 4">
    <name type="scientific">Halocaridina rubra</name>
    <name type="common">Hawaiian red shrimp</name>
    <dbReference type="NCBI Taxonomy" id="373956"/>
    <lineage>
        <taxon>Eukaryota</taxon>
        <taxon>Metazoa</taxon>
        <taxon>Ecdysozoa</taxon>
        <taxon>Arthropoda</taxon>
        <taxon>Crustacea</taxon>
        <taxon>Multicrustacea</taxon>
        <taxon>Malacostraca</taxon>
        <taxon>Eumalacostraca</taxon>
        <taxon>Eucarida</taxon>
        <taxon>Decapoda</taxon>
        <taxon>Pleocyemata</taxon>
        <taxon>Caridea</taxon>
        <taxon>Atyoidea</taxon>
        <taxon>Atyidae</taxon>
        <taxon>Halocaridina</taxon>
    </lineage>
</organism>
<keyword evidence="4" id="KW-1185">Reference proteome</keyword>
<dbReference type="InterPro" id="IPR042770">
    <property type="entry name" value="RWDD4"/>
</dbReference>
<comment type="caution">
    <text evidence="3">The sequence shown here is derived from an EMBL/GenBank/DDBJ whole genome shotgun (WGS) entry which is preliminary data.</text>
</comment>
<dbReference type="InterPro" id="IPR006575">
    <property type="entry name" value="RWD_dom"/>
</dbReference>
<evidence type="ECO:0000313" key="3">
    <source>
        <dbReference type="EMBL" id="KAK7083266.1"/>
    </source>
</evidence>
<dbReference type="PROSITE" id="PS50908">
    <property type="entry name" value="RWD"/>
    <property type="match status" value="1"/>
</dbReference>
<dbReference type="AlphaFoldDB" id="A0AAN8XFM5"/>
<evidence type="ECO:0000313" key="4">
    <source>
        <dbReference type="Proteomes" id="UP001381693"/>
    </source>
</evidence>
<dbReference type="SMART" id="SM00591">
    <property type="entry name" value="RWD"/>
    <property type="match status" value="1"/>
</dbReference>
<dbReference type="Gene3D" id="3.10.110.10">
    <property type="entry name" value="Ubiquitin Conjugating Enzyme"/>
    <property type="match status" value="1"/>
</dbReference>
<dbReference type="EMBL" id="JAXCGZ010003778">
    <property type="protein sequence ID" value="KAK7083266.1"/>
    <property type="molecule type" value="Genomic_DNA"/>
</dbReference>
<sequence length="216" mass="24591">MSFGLFPVNTISLIVTCPFEILSSCKMREEHQEEREVLQSIYEGDTSYSMIDDTTFQYKYGETGDNRSFLVEIRWGPEYPDVVPTINLDLFYNKHILSSVKEKLCSALLEQAEANIGMSMTFTLFEWLKEAKDEILEDQPAESSVNNSVADISSGVSQLGVDNESLEPSKKKEQLTKAQKRRLWDRQNAQGERPRGYDWVDVIKHLSQTGSSKTDG</sequence>
<reference evidence="3 4" key="1">
    <citation type="submission" date="2023-11" db="EMBL/GenBank/DDBJ databases">
        <title>Halocaridina rubra genome assembly.</title>
        <authorList>
            <person name="Smith C."/>
        </authorList>
    </citation>
    <scope>NUCLEOTIDE SEQUENCE [LARGE SCALE GENOMIC DNA]</scope>
    <source>
        <strain evidence="3">EP-1</strain>
        <tissue evidence="3">Whole</tissue>
    </source>
</reference>
<evidence type="ECO:0000256" key="1">
    <source>
        <dbReference type="SAM" id="MobiDB-lite"/>
    </source>
</evidence>
<dbReference type="PANTHER" id="PTHR21275:SF1">
    <property type="entry name" value="RWD DOMAIN-CONTAINING PROTEIN 4"/>
    <property type="match status" value="1"/>
</dbReference>
<accession>A0AAN8XFM5</accession>
<proteinExistence type="predicted"/>
<name>A0AAN8XFM5_HALRR</name>
<gene>
    <name evidence="3" type="primary">RWDD4</name>
    <name evidence="3" type="ORF">SK128_011948</name>
</gene>